<accession>A0A1W1Y3C3</accession>
<reference evidence="2 3" key="1">
    <citation type="submission" date="2017-04" db="EMBL/GenBank/DDBJ databases">
        <authorList>
            <person name="Afonso C.L."/>
            <person name="Miller P.J."/>
            <person name="Scott M.A."/>
            <person name="Spackman E."/>
            <person name="Goraichik I."/>
            <person name="Dimitrov K.M."/>
            <person name="Suarez D.L."/>
            <person name="Swayne D.E."/>
        </authorList>
    </citation>
    <scope>NUCLEOTIDE SEQUENCE [LARGE SCALE GENOMIC DNA]</scope>
    <source>
        <strain evidence="2 3">VK13</strain>
    </source>
</reference>
<dbReference type="InterPro" id="IPR050266">
    <property type="entry name" value="AB_hydrolase_sf"/>
</dbReference>
<dbReference type="EMBL" id="FWXJ01000001">
    <property type="protein sequence ID" value="SMC30321.1"/>
    <property type="molecule type" value="Genomic_DNA"/>
</dbReference>
<dbReference type="InterPro" id="IPR000073">
    <property type="entry name" value="AB_hydrolase_1"/>
</dbReference>
<proteinExistence type="predicted"/>
<sequence length="266" mass="29087">MFIEANGIQMHYELDGNPNRPWLTMVTGITNDTTMWVDQVAALKDDFHILRYDLRGQGKSSATPAPYSIELLSADLIALWDALGIQQSHLTGLGLGASIALAMGVHHSERLLSLLPCCCRAKMVPEFAAMWHQLMATVKQGGIEAIVENTAQRWFSESFKQAYPEKLEAVRQMIRGTSTEGYLGVVSAFVGLDVEDQLGQIKVPTMLMGGAEDKVGGPEPIMREIAQKIPNAYYTPVPGAAHIANLQNPAGFNEIMKSFLLKVSQG</sequence>
<organism evidence="2 3">
    <name type="scientific">Polynucleobacter kasalickyi</name>
    <dbReference type="NCBI Taxonomy" id="1938817"/>
    <lineage>
        <taxon>Bacteria</taxon>
        <taxon>Pseudomonadati</taxon>
        <taxon>Pseudomonadota</taxon>
        <taxon>Betaproteobacteria</taxon>
        <taxon>Burkholderiales</taxon>
        <taxon>Burkholderiaceae</taxon>
        <taxon>Polynucleobacter</taxon>
    </lineage>
</organism>
<name>A0A1W1Y3C3_9BURK</name>
<dbReference type="Gene3D" id="3.40.50.1820">
    <property type="entry name" value="alpha/beta hydrolase"/>
    <property type="match status" value="1"/>
</dbReference>
<keyword evidence="3" id="KW-1185">Reference proteome</keyword>
<dbReference type="SUPFAM" id="SSF53474">
    <property type="entry name" value="alpha/beta-Hydrolases"/>
    <property type="match status" value="1"/>
</dbReference>
<dbReference type="STRING" id="1938817.SAMN06296008_101149"/>
<evidence type="ECO:0000313" key="3">
    <source>
        <dbReference type="Proteomes" id="UP000192708"/>
    </source>
</evidence>
<protein>
    <submittedName>
        <fullName evidence="2">3-oxoadipate enol-lactonase</fullName>
    </submittedName>
</protein>
<evidence type="ECO:0000259" key="1">
    <source>
        <dbReference type="Pfam" id="PF00561"/>
    </source>
</evidence>
<dbReference type="PANTHER" id="PTHR43798">
    <property type="entry name" value="MONOACYLGLYCEROL LIPASE"/>
    <property type="match status" value="1"/>
</dbReference>
<dbReference type="OrthoDB" id="9793083at2"/>
<dbReference type="AlphaFoldDB" id="A0A1W1Y3C3"/>
<feature type="domain" description="AB hydrolase-1" evidence="1">
    <location>
        <begin position="21"/>
        <end position="249"/>
    </location>
</feature>
<dbReference type="InterPro" id="IPR029058">
    <property type="entry name" value="AB_hydrolase_fold"/>
</dbReference>
<dbReference type="RefSeq" id="WP_084281945.1">
    <property type="nucleotide sequence ID" value="NZ_FWXJ01000001.1"/>
</dbReference>
<evidence type="ECO:0000313" key="2">
    <source>
        <dbReference type="EMBL" id="SMC30321.1"/>
    </source>
</evidence>
<gene>
    <name evidence="2" type="ORF">SAMN06296008_101149</name>
</gene>
<dbReference type="Pfam" id="PF00561">
    <property type="entry name" value="Abhydrolase_1"/>
    <property type="match status" value="1"/>
</dbReference>
<dbReference type="Proteomes" id="UP000192708">
    <property type="component" value="Unassembled WGS sequence"/>
</dbReference>